<dbReference type="PIRSF" id="PIRSF005303">
    <property type="entry name" value="Thiam_monoph_kin"/>
    <property type="match status" value="1"/>
</dbReference>
<dbReference type="InterPro" id="IPR036676">
    <property type="entry name" value="PurM-like_C_sf"/>
</dbReference>
<dbReference type="Proteomes" id="UP000005010">
    <property type="component" value="Chromosome"/>
</dbReference>
<proteinExistence type="inferred from homology"/>
<dbReference type="PANTHER" id="PTHR30270">
    <property type="entry name" value="THIAMINE-MONOPHOSPHATE KINASE"/>
    <property type="match status" value="1"/>
</dbReference>
<dbReference type="AlphaFoldDB" id="I0EKL5"/>
<reference evidence="5" key="1">
    <citation type="submission" date="2012-04" db="EMBL/GenBank/DDBJ databases">
        <title>Complete genome sequence of Helicobacter cetorum strain MIT 00-7128.</title>
        <authorList>
            <person name="Kersulyte D."/>
            <person name="Berg D.E."/>
        </authorList>
    </citation>
    <scope>NUCLEOTIDE SEQUENCE [LARGE SCALE GENOMIC DNA]</scope>
    <source>
        <strain evidence="5">MIT 00-7128</strain>
    </source>
</reference>
<feature type="binding site" evidence="2">
    <location>
        <position position="23"/>
    </location>
    <ligand>
        <name>Mg(2+)</name>
        <dbReference type="ChEBI" id="CHEBI:18420"/>
        <label>3</label>
    </ligand>
</feature>
<dbReference type="Pfam" id="PF00586">
    <property type="entry name" value="AIRS"/>
    <property type="match status" value="1"/>
</dbReference>
<keyword evidence="2" id="KW-0460">Magnesium</keyword>
<keyword evidence="1 2" id="KW-0784">Thiamine biosynthesis</keyword>
<feature type="binding site" evidence="2">
    <location>
        <position position="79"/>
    </location>
    <ligand>
        <name>Mg(2+)</name>
        <dbReference type="ChEBI" id="CHEBI:18420"/>
        <label>3</label>
    </ligand>
</feature>
<feature type="binding site" evidence="2">
    <location>
        <position position="212"/>
    </location>
    <ligand>
        <name>ATP</name>
        <dbReference type="ChEBI" id="CHEBI:30616"/>
    </ligand>
</feature>
<keyword evidence="2" id="KW-0479">Metal-binding</keyword>
<evidence type="ECO:0000256" key="1">
    <source>
        <dbReference type="ARBA" id="ARBA00022977"/>
    </source>
</evidence>
<dbReference type="STRING" id="182217.HCW_00955"/>
<feature type="binding site" evidence="2">
    <location>
        <position position="151"/>
    </location>
    <ligand>
        <name>ATP</name>
        <dbReference type="ChEBI" id="CHEBI:30616"/>
    </ligand>
</feature>
<dbReference type="EMBL" id="CP003479">
    <property type="protein sequence ID" value="AFI03484.1"/>
    <property type="molecule type" value="Genomic_DNA"/>
</dbReference>
<dbReference type="Gene3D" id="3.90.650.10">
    <property type="entry name" value="PurM-like C-terminal domain"/>
    <property type="match status" value="1"/>
</dbReference>
<feature type="binding site" evidence="2">
    <location>
        <position position="23"/>
    </location>
    <ligand>
        <name>Mg(2+)</name>
        <dbReference type="ChEBI" id="CHEBI:18420"/>
        <label>4</label>
    </ligand>
</feature>
<feature type="binding site" evidence="2">
    <location>
        <position position="213"/>
    </location>
    <ligand>
        <name>Mg(2+)</name>
        <dbReference type="ChEBI" id="CHEBI:18420"/>
        <label>5</label>
    </ligand>
</feature>
<dbReference type="InterPro" id="IPR016188">
    <property type="entry name" value="PurM-like_N"/>
</dbReference>
<feature type="binding site" evidence="2">
    <location>
        <position position="127"/>
    </location>
    <ligand>
        <name>Mg(2+)</name>
        <dbReference type="ChEBI" id="CHEBI:18420"/>
        <label>1</label>
    </ligand>
</feature>
<dbReference type="GO" id="GO:0000287">
    <property type="term" value="F:magnesium ion binding"/>
    <property type="evidence" value="ECO:0007669"/>
    <property type="project" value="UniProtKB-UniRule"/>
</dbReference>
<evidence type="ECO:0000313" key="4">
    <source>
        <dbReference type="EMBL" id="AFI03484.1"/>
    </source>
</evidence>
<dbReference type="PATRIC" id="fig|182217.3.peg.198"/>
<dbReference type="GO" id="GO:0009229">
    <property type="term" value="P:thiamine diphosphate biosynthetic process"/>
    <property type="evidence" value="ECO:0007669"/>
    <property type="project" value="UniProtKB-UniRule"/>
</dbReference>
<evidence type="ECO:0000313" key="5">
    <source>
        <dbReference type="Proteomes" id="UP000005010"/>
    </source>
</evidence>
<protein>
    <recommendedName>
        <fullName evidence="2">Thiamine-monophosphate kinase</fullName>
        <shortName evidence="2">TMP kinase</shortName>
        <shortName evidence="2">Thiamine-phosphate kinase</shortName>
        <ecNumber evidence="2">2.7.4.16</ecNumber>
    </recommendedName>
</protein>
<comment type="catalytic activity">
    <reaction evidence="2">
        <text>thiamine phosphate + ATP = thiamine diphosphate + ADP</text>
        <dbReference type="Rhea" id="RHEA:15913"/>
        <dbReference type="ChEBI" id="CHEBI:30616"/>
        <dbReference type="ChEBI" id="CHEBI:37575"/>
        <dbReference type="ChEBI" id="CHEBI:58937"/>
        <dbReference type="ChEBI" id="CHEBI:456216"/>
        <dbReference type="EC" id="2.7.4.16"/>
    </reaction>
</comment>
<dbReference type="KEGG" id="hce:HCW_00955"/>
<comment type="miscellaneous">
    <text evidence="2">Reaction mechanism of ThiL seems to utilize a direct, inline transfer of the gamma-phosphate of ATP to TMP rather than a phosphorylated enzyme intermediate.</text>
</comment>
<dbReference type="HOGENOM" id="CLU_046964_1_2_7"/>
<keyword evidence="2 4" id="KW-0418">Kinase</keyword>
<comment type="pathway">
    <text evidence="2">Cofactor biosynthesis; thiamine diphosphate biosynthesis; thiamine diphosphate from thiamine phosphate: step 1/1.</text>
</comment>
<feature type="binding site" evidence="2">
    <location>
        <position position="50"/>
    </location>
    <ligand>
        <name>Mg(2+)</name>
        <dbReference type="ChEBI" id="CHEBI:18420"/>
        <label>1</label>
    </ligand>
</feature>
<feature type="binding site" evidence="2">
    <location>
        <position position="50"/>
    </location>
    <ligand>
        <name>Mg(2+)</name>
        <dbReference type="ChEBI" id="CHEBI:18420"/>
        <label>2</label>
    </ligand>
</feature>
<feature type="domain" description="PurM-like N-terminal" evidence="3">
    <location>
        <begin position="36"/>
        <end position="143"/>
    </location>
</feature>
<dbReference type="HAMAP" id="MF_02128">
    <property type="entry name" value="TMP_kinase"/>
    <property type="match status" value="1"/>
</dbReference>
<gene>
    <name evidence="2" type="primary">thiL</name>
    <name evidence="4" type="ordered locus">HCW_00955</name>
</gene>
<dbReference type="GO" id="GO:0009030">
    <property type="term" value="F:thiamine-phosphate kinase activity"/>
    <property type="evidence" value="ECO:0007669"/>
    <property type="project" value="UniProtKB-UniRule"/>
</dbReference>
<dbReference type="CDD" id="cd02194">
    <property type="entry name" value="ThiL"/>
    <property type="match status" value="1"/>
</dbReference>
<comment type="caution">
    <text evidence="2">Lacks conserved residue(s) required for the propagation of feature annotation.</text>
</comment>
<feature type="binding site" evidence="2">
    <location>
        <position position="243"/>
    </location>
    <ligand>
        <name>substrate</name>
    </ligand>
</feature>
<comment type="similarity">
    <text evidence="2">Belongs to the thiamine-monophosphate kinase family.</text>
</comment>
<dbReference type="GO" id="GO:0005524">
    <property type="term" value="F:ATP binding"/>
    <property type="evidence" value="ECO:0007669"/>
    <property type="project" value="UniProtKB-UniRule"/>
</dbReference>
<feature type="binding site" evidence="2">
    <location>
        <begin position="126"/>
        <end position="127"/>
    </location>
    <ligand>
        <name>ATP</name>
        <dbReference type="ChEBI" id="CHEBI:30616"/>
    </ligand>
</feature>
<keyword evidence="2" id="KW-0547">Nucleotide-binding</keyword>
<dbReference type="RefSeq" id="WP_014660357.1">
    <property type="nucleotide sequence ID" value="NC_017737.1"/>
</dbReference>
<dbReference type="UniPathway" id="UPA00060">
    <property type="reaction ID" value="UER00142"/>
</dbReference>
<feature type="binding site" evidence="2">
    <location>
        <position position="79"/>
    </location>
    <ligand>
        <name>Mg(2+)</name>
        <dbReference type="ChEBI" id="CHEBI:18420"/>
        <label>4</label>
    </ligand>
</feature>
<evidence type="ECO:0000256" key="2">
    <source>
        <dbReference type="HAMAP-Rule" id="MF_02128"/>
    </source>
</evidence>
<evidence type="ECO:0000259" key="3">
    <source>
        <dbReference type="Pfam" id="PF00586"/>
    </source>
</evidence>
<feature type="binding site" evidence="2">
    <location>
        <position position="283"/>
    </location>
    <ligand>
        <name>substrate</name>
    </ligand>
</feature>
<feature type="binding site" evidence="2">
    <location>
        <position position="210"/>
    </location>
    <ligand>
        <name>Mg(2+)</name>
        <dbReference type="ChEBI" id="CHEBI:18420"/>
        <label>3</label>
    </ligand>
</feature>
<organism evidence="4 5">
    <name type="scientific">Helicobacter cetorum (strain ATCC BAA-429 / MIT 00-7128)</name>
    <dbReference type="NCBI Taxonomy" id="182217"/>
    <lineage>
        <taxon>Bacteria</taxon>
        <taxon>Pseudomonadati</taxon>
        <taxon>Campylobacterota</taxon>
        <taxon>Epsilonproteobacteria</taxon>
        <taxon>Campylobacterales</taxon>
        <taxon>Helicobacteraceae</taxon>
        <taxon>Helicobacter</taxon>
    </lineage>
</organism>
<feature type="binding site" evidence="2">
    <location>
        <position position="57"/>
    </location>
    <ligand>
        <name>substrate</name>
    </ligand>
</feature>
<dbReference type="PANTHER" id="PTHR30270:SF0">
    <property type="entry name" value="THIAMINE-MONOPHOSPHATE KINASE"/>
    <property type="match status" value="1"/>
</dbReference>
<dbReference type="Gene3D" id="3.30.1330.10">
    <property type="entry name" value="PurM-like, N-terminal domain"/>
    <property type="match status" value="1"/>
</dbReference>
<dbReference type="eggNOG" id="COG0611">
    <property type="taxonomic scope" value="Bacteria"/>
</dbReference>
<keyword evidence="2" id="KW-0067">ATP-binding</keyword>
<dbReference type="InterPro" id="IPR036921">
    <property type="entry name" value="PurM-like_N_sf"/>
</dbReference>
<comment type="function">
    <text evidence="2">Catalyzes the ATP-dependent phosphorylation of thiamine-monophosphate (TMP) to form thiamine-pyrophosphate (TPP), the active form of vitamin B1.</text>
</comment>
<dbReference type="InterPro" id="IPR006283">
    <property type="entry name" value="ThiL-like"/>
</dbReference>
<dbReference type="GO" id="GO:0009228">
    <property type="term" value="P:thiamine biosynthetic process"/>
    <property type="evidence" value="ECO:0007669"/>
    <property type="project" value="UniProtKB-KW"/>
</dbReference>
<keyword evidence="2 4" id="KW-0808">Transferase</keyword>
<dbReference type="EC" id="2.7.4.16" evidence="2"/>
<dbReference type="SUPFAM" id="SSF56042">
    <property type="entry name" value="PurM C-terminal domain-like"/>
    <property type="match status" value="1"/>
</dbReference>
<feature type="binding site" evidence="2">
    <location>
        <position position="79"/>
    </location>
    <ligand>
        <name>Mg(2+)</name>
        <dbReference type="ChEBI" id="CHEBI:18420"/>
        <label>2</label>
    </ligand>
</feature>
<accession>I0EKL5</accession>
<dbReference type="SUPFAM" id="SSF55326">
    <property type="entry name" value="PurM N-terminal domain-like"/>
    <property type="match status" value="1"/>
</dbReference>
<sequence length="289" mass="32883">MDLETHFFKWLKKTPIAKGIGDDGVVLSTSLKERFGVISTNSKDKVLALDLFSEGVHFKREWFSLKALAKKAFLVNISDILCMNAIPKYALLGLSVPKSFSLKECSLLEEGIEEVCLKWGIKLIGGDTISSNTLSFAITMIGETRGRVLYRKGAKKGDLIISSARVGSSYKALHSLLRGGNACKKSRFFQLSFNVGFFKNLTRFISVGLDISDGIYTECNRLSKLNQLDFKLFKKDKRYKSGEEYEWLFCCAPKYKVRLKRLAKRYRANIEILGRVKRGRSNYKDKKWH</sequence>
<keyword evidence="5" id="KW-1185">Reference proteome</keyword>
<dbReference type="NCBIfam" id="NF004354">
    <property type="entry name" value="PRK05731.2-3"/>
    <property type="match status" value="1"/>
</dbReference>
<name>I0EKL5_HELC0</name>